<keyword evidence="3" id="KW-1185">Reference proteome</keyword>
<protein>
    <submittedName>
        <fullName evidence="2">Uncharacterized protein</fullName>
    </submittedName>
</protein>
<keyword evidence="1" id="KW-1133">Transmembrane helix</keyword>
<dbReference type="Proteomes" id="UP000317893">
    <property type="component" value="Unassembled WGS sequence"/>
</dbReference>
<evidence type="ECO:0000313" key="2">
    <source>
        <dbReference type="EMBL" id="TQJ10294.1"/>
    </source>
</evidence>
<sequence>MSTAGVTTRRRYLVRQTVVAAVVLVAVGVLLLVLRGRWPATSGPDRVPFALVLGVAALGVVATVASRWWADLRSPEGRALWSGADRHRVGEVRARLVQRMPLPPEDRAVAAALVRAESSPPGQVASLVEALGAVAGPAVVFLPQFPGTPGVVAVALVAGATVGPRWWMRRRLLTSARTAGLLP</sequence>
<evidence type="ECO:0000313" key="3">
    <source>
        <dbReference type="Proteomes" id="UP000317893"/>
    </source>
</evidence>
<feature type="transmembrane region" description="Helical" evidence="1">
    <location>
        <begin position="12"/>
        <end position="35"/>
    </location>
</feature>
<name>A0A542E4U9_9MICO</name>
<dbReference type="EMBL" id="VFMN01000001">
    <property type="protein sequence ID" value="TQJ10294.1"/>
    <property type="molecule type" value="Genomic_DNA"/>
</dbReference>
<keyword evidence="1" id="KW-0812">Transmembrane</keyword>
<keyword evidence="1" id="KW-0472">Membrane</keyword>
<proteinExistence type="predicted"/>
<organism evidence="2 3">
    <name type="scientific">Lapillicoccus jejuensis</name>
    <dbReference type="NCBI Taxonomy" id="402171"/>
    <lineage>
        <taxon>Bacteria</taxon>
        <taxon>Bacillati</taxon>
        <taxon>Actinomycetota</taxon>
        <taxon>Actinomycetes</taxon>
        <taxon>Micrococcales</taxon>
        <taxon>Intrasporangiaceae</taxon>
        <taxon>Lapillicoccus</taxon>
    </lineage>
</organism>
<evidence type="ECO:0000256" key="1">
    <source>
        <dbReference type="SAM" id="Phobius"/>
    </source>
</evidence>
<accession>A0A542E4U9</accession>
<dbReference type="AlphaFoldDB" id="A0A542E4U9"/>
<reference evidence="2 3" key="1">
    <citation type="submission" date="2019-06" db="EMBL/GenBank/DDBJ databases">
        <title>Sequencing the genomes of 1000 actinobacteria strains.</title>
        <authorList>
            <person name="Klenk H.-P."/>
        </authorList>
    </citation>
    <scope>NUCLEOTIDE SEQUENCE [LARGE SCALE GENOMIC DNA]</scope>
    <source>
        <strain evidence="2 3">DSM 18607</strain>
    </source>
</reference>
<gene>
    <name evidence="2" type="ORF">FB458_3414</name>
</gene>
<feature type="transmembrane region" description="Helical" evidence="1">
    <location>
        <begin position="47"/>
        <end position="70"/>
    </location>
</feature>
<comment type="caution">
    <text evidence="2">The sequence shown here is derived from an EMBL/GenBank/DDBJ whole genome shotgun (WGS) entry which is preliminary data.</text>
</comment>